<dbReference type="eggNOG" id="KOG1339">
    <property type="taxonomic scope" value="Eukaryota"/>
</dbReference>
<dbReference type="PROSITE" id="PS51767">
    <property type="entry name" value="PEPTIDASE_A1"/>
    <property type="match status" value="1"/>
</dbReference>
<dbReference type="InterPro" id="IPR032861">
    <property type="entry name" value="TAXi_N"/>
</dbReference>
<reference evidence="7" key="1">
    <citation type="submission" date="2025-08" db="UniProtKB">
        <authorList>
            <consortium name="RefSeq"/>
        </authorList>
    </citation>
    <scope>IDENTIFICATION</scope>
</reference>
<keyword evidence="4" id="KW-0378">Hydrolase</keyword>
<dbReference type="InterPro" id="IPR051708">
    <property type="entry name" value="Plant_Aspart_Prot_A1"/>
</dbReference>
<protein>
    <submittedName>
        <fullName evidence="7">Aspartic proteinase nepenthesin-1-like</fullName>
    </submittedName>
</protein>
<dbReference type="PROSITE" id="PS00141">
    <property type="entry name" value="ASP_PROTEASE"/>
    <property type="match status" value="1"/>
</dbReference>
<dbReference type="OMA" id="FNGADYT"/>
<dbReference type="GO" id="GO:0005576">
    <property type="term" value="C:extracellular region"/>
    <property type="evidence" value="ECO:0000318"/>
    <property type="project" value="GO_Central"/>
</dbReference>
<evidence type="ECO:0000313" key="7">
    <source>
        <dbReference type="RefSeq" id="XP_010267877.1"/>
    </source>
</evidence>
<keyword evidence="3" id="KW-0064">Aspartyl protease</keyword>
<proteinExistence type="inferred from homology"/>
<dbReference type="PANTHER" id="PTHR47967">
    <property type="entry name" value="OS07G0603500 PROTEIN-RELATED"/>
    <property type="match status" value="1"/>
</dbReference>
<evidence type="ECO:0000256" key="2">
    <source>
        <dbReference type="ARBA" id="ARBA00022670"/>
    </source>
</evidence>
<dbReference type="OrthoDB" id="1072226at2759"/>
<dbReference type="AlphaFoldDB" id="A0A1U8AJN0"/>
<dbReference type="Gene3D" id="2.40.70.10">
    <property type="entry name" value="Acid Proteases"/>
    <property type="match status" value="2"/>
</dbReference>
<name>A0A1U8AJN0_NELNU</name>
<dbReference type="GO" id="GO:0006508">
    <property type="term" value="P:proteolysis"/>
    <property type="evidence" value="ECO:0007669"/>
    <property type="project" value="UniProtKB-KW"/>
</dbReference>
<dbReference type="Pfam" id="PF14541">
    <property type="entry name" value="TAXi_C"/>
    <property type="match status" value="1"/>
</dbReference>
<sequence>MAGGKGFPVLSLFVYVFTLSLLQYSTIAKTTGFSLELLHRDSPLSPLYPGNLTRLQRLQRLVKISDARMNYLKSAMAIETSNTTVQPDMIRPKVGADTYPFLYVVRIGIGTPYKGYNLIMDTGSELIWTQCQPCSSCFAQKDPIFDPRQSQSYRKLPCQHPLCKNLQCVNGECIYTKQYASGSSTKGVLSSETFTFLSSNQSLEAKNGLYFGCSNQNLNFKFDGGIDGIVGMNRGVVSLVAQLRDQINRRFSYCLVESALSMKVTSYLRFGSDIVIKGGKLQKTPFLQYKKNPNMFALDLVDITVGTHRMNFQPGTFASKPDGSGGCIIDSGSAFTYIDQKPYDSVKGALMDYFANQKLKRINQRPLGLDLCYVLPTNFNLFPNFIFHFRGADLEVIPENAFYVSRKDRFFCLAMKPDQGLTTLGAMQQQNVRFIYDANRNALSFVSEDCSKDVS</sequence>
<dbReference type="SUPFAM" id="SSF50630">
    <property type="entry name" value="Acid proteases"/>
    <property type="match status" value="1"/>
</dbReference>
<dbReference type="GO" id="GO:0004190">
    <property type="term" value="F:aspartic-type endopeptidase activity"/>
    <property type="evidence" value="ECO:0000318"/>
    <property type="project" value="GO_Central"/>
</dbReference>
<dbReference type="Pfam" id="PF14543">
    <property type="entry name" value="TAXi_N"/>
    <property type="match status" value="1"/>
</dbReference>
<dbReference type="InterPro" id="IPR032799">
    <property type="entry name" value="TAXi_C"/>
</dbReference>
<dbReference type="PANTHER" id="PTHR47967:SF123">
    <property type="entry name" value="ASPARTIC PROTEINASE NEPENTHESIN-1-LIKE"/>
    <property type="match status" value="1"/>
</dbReference>
<dbReference type="KEGG" id="nnu:104604983"/>
<comment type="similarity">
    <text evidence="1">Belongs to the peptidase A1 family.</text>
</comment>
<evidence type="ECO:0000256" key="3">
    <source>
        <dbReference type="ARBA" id="ARBA00022750"/>
    </source>
</evidence>
<evidence type="ECO:0000256" key="1">
    <source>
        <dbReference type="ARBA" id="ARBA00007447"/>
    </source>
</evidence>
<evidence type="ECO:0000313" key="6">
    <source>
        <dbReference type="Proteomes" id="UP000189703"/>
    </source>
</evidence>
<dbReference type="RefSeq" id="XP_010267877.1">
    <property type="nucleotide sequence ID" value="XM_010269575.1"/>
</dbReference>
<dbReference type="GeneID" id="104604983"/>
<dbReference type="InterPro" id="IPR034161">
    <property type="entry name" value="Pepsin-like_plant"/>
</dbReference>
<keyword evidence="6" id="KW-1185">Reference proteome</keyword>
<dbReference type="InterPro" id="IPR033121">
    <property type="entry name" value="PEPTIDASE_A1"/>
</dbReference>
<dbReference type="InterPro" id="IPR021109">
    <property type="entry name" value="Peptidase_aspartic_dom_sf"/>
</dbReference>
<keyword evidence="2" id="KW-0645">Protease</keyword>
<accession>A0A1U8AJN0</accession>
<evidence type="ECO:0000256" key="5">
    <source>
        <dbReference type="ARBA" id="ARBA00023180"/>
    </source>
</evidence>
<dbReference type="CDD" id="cd05476">
    <property type="entry name" value="pepsin_A_like_plant"/>
    <property type="match status" value="1"/>
</dbReference>
<organism evidence="6 7">
    <name type="scientific">Nelumbo nucifera</name>
    <name type="common">Sacred lotus</name>
    <dbReference type="NCBI Taxonomy" id="4432"/>
    <lineage>
        <taxon>Eukaryota</taxon>
        <taxon>Viridiplantae</taxon>
        <taxon>Streptophyta</taxon>
        <taxon>Embryophyta</taxon>
        <taxon>Tracheophyta</taxon>
        <taxon>Spermatophyta</taxon>
        <taxon>Magnoliopsida</taxon>
        <taxon>Proteales</taxon>
        <taxon>Nelumbonaceae</taxon>
        <taxon>Nelumbo</taxon>
    </lineage>
</organism>
<evidence type="ECO:0000256" key="4">
    <source>
        <dbReference type="ARBA" id="ARBA00022801"/>
    </source>
</evidence>
<keyword evidence="5" id="KW-0325">Glycoprotein</keyword>
<gene>
    <name evidence="7" type="primary">LOC104604983</name>
</gene>
<dbReference type="Proteomes" id="UP000189703">
    <property type="component" value="Unplaced"/>
</dbReference>
<dbReference type="InterPro" id="IPR001969">
    <property type="entry name" value="Aspartic_peptidase_AS"/>
</dbReference>